<evidence type="ECO:0000256" key="4">
    <source>
        <dbReference type="ARBA" id="ARBA00022452"/>
    </source>
</evidence>
<proteinExistence type="predicted"/>
<keyword evidence="14" id="KW-1185">Reference proteome</keyword>
<keyword evidence="10" id="KW-0998">Cell outer membrane</keyword>
<evidence type="ECO:0000256" key="6">
    <source>
        <dbReference type="ARBA" id="ARBA00022729"/>
    </source>
</evidence>
<dbReference type="Gene3D" id="2.40.160.10">
    <property type="entry name" value="Porin"/>
    <property type="match status" value="1"/>
</dbReference>
<evidence type="ECO:0000256" key="11">
    <source>
        <dbReference type="SAM" id="SignalP"/>
    </source>
</evidence>
<comment type="caution">
    <text evidence="13">The sequence shown here is derived from an EMBL/GenBank/DDBJ whole genome shotgun (WGS) entry which is preliminary data.</text>
</comment>
<reference evidence="13 14" key="1">
    <citation type="submission" date="2019-03" db="EMBL/GenBank/DDBJ databases">
        <title>Genomic Encyclopedia of Type Strains, Phase III (KMG-III): the genomes of soil and plant-associated and newly described type strains.</title>
        <authorList>
            <person name="Whitman W."/>
        </authorList>
    </citation>
    <scope>NUCLEOTIDE SEQUENCE [LARGE SCALE GENOMIC DNA]</scope>
    <source>
        <strain evidence="13 14">CECT 8976</strain>
    </source>
</reference>
<dbReference type="PRINTS" id="PR00182">
    <property type="entry name" value="ECOLNEIPORIN"/>
</dbReference>
<comment type="subunit">
    <text evidence="2">Homotrimer.</text>
</comment>
<evidence type="ECO:0000256" key="10">
    <source>
        <dbReference type="ARBA" id="ARBA00023237"/>
    </source>
</evidence>
<dbReference type="InterPro" id="IPR023614">
    <property type="entry name" value="Porin_dom_sf"/>
</dbReference>
<organism evidence="13 14">
    <name type="scientific">Paludibacterium purpuratum</name>
    <dbReference type="NCBI Taxonomy" id="1144873"/>
    <lineage>
        <taxon>Bacteria</taxon>
        <taxon>Pseudomonadati</taxon>
        <taxon>Pseudomonadota</taxon>
        <taxon>Betaproteobacteria</taxon>
        <taxon>Neisseriales</taxon>
        <taxon>Chromobacteriaceae</taxon>
        <taxon>Paludibacterium</taxon>
    </lineage>
</organism>
<sequence>MNKKIIAVALAGAFVTPLAMADVTLYGVISASVEGVGTSAGSGTGVNLYANQTRVEDQNSRIGFKGMEDLGNGTSTIWQVESSLKNFEQGGTNDKGETATLGTRNTFIGLSDKTLGTVRMGYYDSVYKRYSNVGADLLPDATASIMGSSAIAGRGEARLQNSVHYDSPVWAGFQVGASYGFDEATTATNNRSRVSLGANYTNGPLKAAVAYDRQGSSALTVTGIGGVGGNSSTVGTTGVDTNFARIAASYKFDFGTMIAANFERASYGNSAGAGNANLTQNGWTLTASQTFGNATIGVSYSKLGDLNNVTNGSPADYDAKQWVLSGTYNLSKQTQLAAYATRITNNAGQLVNFGNDPLYAVPGTTSPTKLSNGSTLHAIGAGIRYAF</sequence>
<dbReference type="GO" id="GO:0015288">
    <property type="term" value="F:porin activity"/>
    <property type="evidence" value="ECO:0007669"/>
    <property type="project" value="UniProtKB-KW"/>
</dbReference>
<keyword evidence="6 11" id="KW-0732">Signal</keyword>
<dbReference type="InterPro" id="IPR001702">
    <property type="entry name" value="Porin_Gram-ve"/>
</dbReference>
<dbReference type="GO" id="GO:0046930">
    <property type="term" value="C:pore complex"/>
    <property type="evidence" value="ECO:0007669"/>
    <property type="project" value="UniProtKB-KW"/>
</dbReference>
<name>A0A4R7B7H1_9NEIS</name>
<dbReference type="AlphaFoldDB" id="A0A4R7B7H1"/>
<dbReference type="Pfam" id="PF13609">
    <property type="entry name" value="Porin_4"/>
    <property type="match status" value="1"/>
</dbReference>
<dbReference type="InterPro" id="IPR002299">
    <property type="entry name" value="Porin_Neis"/>
</dbReference>
<dbReference type="RefSeq" id="WP_133680817.1">
    <property type="nucleotide sequence ID" value="NZ_SNZP01000007.1"/>
</dbReference>
<dbReference type="SUPFAM" id="SSF56935">
    <property type="entry name" value="Porins"/>
    <property type="match status" value="1"/>
</dbReference>
<evidence type="ECO:0000256" key="2">
    <source>
        <dbReference type="ARBA" id="ARBA00011233"/>
    </source>
</evidence>
<feature type="chain" id="PRO_5020213967" evidence="11">
    <location>
        <begin position="22"/>
        <end position="387"/>
    </location>
</feature>
<feature type="domain" description="Porin" evidence="12">
    <location>
        <begin position="9"/>
        <end position="347"/>
    </location>
</feature>
<dbReference type="InterPro" id="IPR050298">
    <property type="entry name" value="Gram-neg_bact_OMP"/>
</dbReference>
<keyword evidence="8" id="KW-0626">Porin</keyword>
<keyword evidence="4" id="KW-1134">Transmembrane beta strand</keyword>
<keyword evidence="3" id="KW-0813">Transport</keyword>
<evidence type="ECO:0000259" key="12">
    <source>
        <dbReference type="Pfam" id="PF13609"/>
    </source>
</evidence>
<keyword evidence="5" id="KW-0812">Transmembrane</keyword>
<evidence type="ECO:0000256" key="8">
    <source>
        <dbReference type="ARBA" id="ARBA00023114"/>
    </source>
</evidence>
<evidence type="ECO:0000256" key="3">
    <source>
        <dbReference type="ARBA" id="ARBA00022448"/>
    </source>
</evidence>
<feature type="signal peptide" evidence="11">
    <location>
        <begin position="1"/>
        <end position="21"/>
    </location>
</feature>
<evidence type="ECO:0000256" key="7">
    <source>
        <dbReference type="ARBA" id="ARBA00023065"/>
    </source>
</evidence>
<dbReference type="OrthoDB" id="5289162at2"/>
<keyword evidence="9" id="KW-0472">Membrane</keyword>
<evidence type="ECO:0000313" key="14">
    <source>
        <dbReference type="Proteomes" id="UP000295611"/>
    </source>
</evidence>
<comment type="subcellular location">
    <subcellularLocation>
        <location evidence="1">Cell outer membrane</location>
        <topology evidence="1">Multi-pass membrane protein</topology>
    </subcellularLocation>
</comment>
<dbReference type="GO" id="GO:0034220">
    <property type="term" value="P:monoatomic ion transmembrane transport"/>
    <property type="evidence" value="ECO:0007669"/>
    <property type="project" value="InterPro"/>
</dbReference>
<dbReference type="CDD" id="cd00342">
    <property type="entry name" value="gram_neg_porins"/>
    <property type="match status" value="1"/>
</dbReference>
<dbReference type="PANTHER" id="PTHR34501:SF9">
    <property type="entry name" value="MAJOR OUTER MEMBRANE PROTEIN P.IA"/>
    <property type="match status" value="1"/>
</dbReference>
<evidence type="ECO:0000256" key="1">
    <source>
        <dbReference type="ARBA" id="ARBA00004571"/>
    </source>
</evidence>
<evidence type="ECO:0000256" key="5">
    <source>
        <dbReference type="ARBA" id="ARBA00022692"/>
    </source>
</evidence>
<dbReference type="EMBL" id="SNZP01000007">
    <property type="protein sequence ID" value="TDR79782.1"/>
    <property type="molecule type" value="Genomic_DNA"/>
</dbReference>
<dbReference type="PANTHER" id="PTHR34501">
    <property type="entry name" value="PROTEIN YDDL-RELATED"/>
    <property type="match status" value="1"/>
</dbReference>
<dbReference type="Proteomes" id="UP000295611">
    <property type="component" value="Unassembled WGS sequence"/>
</dbReference>
<accession>A0A4R7B7H1</accession>
<dbReference type="InterPro" id="IPR033900">
    <property type="entry name" value="Gram_neg_porin_domain"/>
</dbReference>
<dbReference type="PRINTS" id="PR00184">
    <property type="entry name" value="NEISSPPORIN"/>
</dbReference>
<evidence type="ECO:0000313" key="13">
    <source>
        <dbReference type="EMBL" id="TDR79782.1"/>
    </source>
</evidence>
<keyword evidence="7" id="KW-0406">Ion transport</keyword>
<gene>
    <name evidence="13" type="ORF">DFP86_107148</name>
</gene>
<protein>
    <submittedName>
        <fullName evidence="13">Putative porin</fullName>
    </submittedName>
</protein>
<evidence type="ECO:0000256" key="9">
    <source>
        <dbReference type="ARBA" id="ARBA00023136"/>
    </source>
</evidence>
<dbReference type="GO" id="GO:0009279">
    <property type="term" value="C:cell outer membrane"/>
    <property type="evidence" value="ECO:0007669"/>
    <property type="project" value="UniProtKB-SubCell"/>
</dbReference>